<dbReference type="AlphaFoldDB" id="A0A8R1XQY1"/>
<evidence type="ECO:0000313" key="2">
    <source>
        <dbReference type="Proteomes" id="UP000024404"/>
    </source>
</evidence>
<organism evidence="1 2">
    <name type="scientific">Onchocerca volvulus</name>
    <dbReference type="NCBI Taxonomy" id="6282"/>
    <lineage>
        <taxon>Eukaryota</taxon>
        <taxon>Metazoa</taxon>
        <taxon>Ecdysozoa</taxon>
        <taxon>Nematoda</taxon>
        <taxon>Chromadorea</taxon>
        <taxon>Rhabditida</taxon>
        <taxon>Spirurina</taxon>
        <taxon>Spiruromorpha</taxon>
        <taxon>Filarioidea</taxon>
        <taxon>Onchocercidae</taxon>
        <taxon>Onchocerca</taxon>
    </lineage>
</organism>
<dbReference type="Proteomes" id="UP000024404">
    <property type="component" value="Unassembled WGS sequence"/>
</dbReference>
<protein>
    <submittedName>
        <fullName evidence="1">Uncharacterized protein</fullName>
    </submittedName>
</protein>
<reference evidence="2" key="1">
    <citation type="submission" date="2013-10" db="EMBL/GenBank/DDBJ databases">
        <title>Genome sequencing of Onchocerca volvulus.</title>
        <authorList>
            <person name="Cotton J."/>
            <person name="Tsai J."/>
            <person name="Stanley E."/>
            <person name="Tracey A."/>
            <person name="Holroyd N."/>
            <person name="Lustigman S."/>
            <person name="Berriman M."/>
        </authorList>
    </citation>
    <scope>NUCLEOTIDE SEQUENCE</scope>
</reference>
<dbReference type="EnsemblMetazoa" id="OVOC2297.1">
    <property type="protein sequence ID" value="OVOC2297.1"/>
    <property type="gene ID" value="WBGene00239106"/>
</dbReference>
<dbReference type="EMBL" id="CMVM020000073">
    <property type="status" value="NOT_ANNOTATED_CDS"/>
    <property type="molecule type" value="Genomic_DNA"/>
</dbReference>
<name>A0A8R1XQY1_ONCVO</name>
<proteinExistence type="predicted"/>
<evidence type="ECO:0000313" key="1">
    <source>
        <dbReference type="EnsemblMetazoa" id="OVOC2297.1"/>
    </source>
</evidence>
<accession>A0A8R1XQY1</accession>
<keyword evidence="2" id="KW-1185">Reference proteome</keyword>
<sequence length="77" mass="9316">MALAPLILAPNIILRRAILKNKSYLRKQIFREKTIRLLRYEMKFVFINHFVVKITQITSFYMGMFLKNVIKLEEFHD</sequence>
<reference evidence="1" key="2">
    <citation type="submission" date="2022-06" db="UniProtKB">
        <authorList>
            <consortium name="EnsemblMetazoa"/>
        </authorList>
    </citation>
    <scope>IDENTIFICATION</scope>
</reference>